<dbReference type="AlphaFoldDB" id="A0A7W8TU03"/>
<reference evidence="3 4" key="1">
    <citation type="submission" date="2020-08" db="EMBL/GenBank/DDBJ databases">
        <title>Sequencing the genomes of 1000 actinobacteria strains.</title>
        <authorList>
            <person name="Klenk H.-P."/>
        </authorList>
    </citation>
    <scope>NUCLEOTIDE SEQUENCE [LARGE SCALE GENOMIC DNA]</scope>
    <source>
        <strain evidence="3 4">DSM 105783</strain>
    </source>
</reference>
<dbReference type="Pfam" id="PF09860">
    <property type="entry name" value="DUF2087"/>
    <property type="match status" value="1"/>
</dbReference>
<gene>
    <name evidence="3" type="ORF">HD598_001564</name>
</gene>
<comment type="caution">
    <text evidence="3">The sequence shown here is derived from an EMBL/GenBank/DDBJ whole genome shotgun (WGS) entry which is preliminary data.</text>
</comment>
<evidence type="ECO:0000313" key="3">
    <source>
        <dbReference type="EMBL" id="MBB5512877.1"/>
    </source>
</evidence>
<proteinExistence type="predicted"/>
<feature type="region of interest" description="Disordered" evidence="1">
    <location>
        <begin position="40"/>
        <end position="70"/>
    </location>
</feature>
<evidence type="ECO:0000259" key="2">
    <source>
        <dbReference type="Pfam" id="PF09860"/>
    </source>
</evidence>
<dbReference type="RefSeq" id="WP_183664987.1">
    <property type="nucleotide sequence ID" value="NZ_BAAARH010000021.1"/>
</dbReference>
<feature type="compositionally biased region" description="Basic and acidic residues" evidence="1">
    <location>
        <begin position="40"/>
        <end position="52"/>
    </location>
</feature>
<name>A0A7W8TU03_9MICC</name>
<evidence type="ECO:0000313" key="4">
    <source>
        <dbReference type="Proteomes" id="UP000580797"/>
    </source>
</evidence>
<feature type="domain" description="DUF2087" evidence="2">
    <location>
        <begin position="108"/>
        <end position="179"/>
    </location>
</feature>
<protein>
    <recommendedName>
        <fullName evidence="2">DUF2087 domain-containing protein</fullName>
    </recommendedName>
</protein>
<dbReference type="InterPro" id="IPR018656">
    <property type="entry name" value="DUF2087"/>
</dbReference>
<dbReference type="EMBL" id="JACHDR010000001">
    <property type="protein sequence ID" value="MBB5512877.1"/>
    <property type="molecule type" value="Genomic_DNA"/>
</dbReference>
<sequence>MSSPLPNQDAEALKRARMIVAALASSTLRRPLLRDIMEAREEPRLDPHRDPTENTAQNTAEDTADSSRSKRAQYDWLARGIINEPLLRETSTQLKNLLSEDLILRVGRLDQLPAKEPERITQSQLIIRTVFQRVKPRKFLTEPELNAGLAMFVEDVALVRRDGVDSGFLDRSSDGARYALRA</sequence>
<dbReference type="Proteomes" id="UP000580797">
    <property type="component" value="Unassembled WGS sequence"/>
</dbReference>
<organism evidence="3 4">
    <name type="scientific">Neomicrococcus aestuarii</name>
    <dbReference type="NCBI Taxonomy" id="556325"/>
    <lineage>
        <taxon>Bacteria</taxon>
        <taxon>Bacillati</taxon>
        <taxon>Actinomycetota</taxon>
        <taxon>Actinomycetes</taxon>
        <taxon>Micrococcales</taxon>
        <taxon>Micrococcaceae</taxon>
        <taxon>Neomicrococcus</taxon>
    </lineage>
</organism>
<evidence type="ECO:0000256" key="1">
    <source>
        <dbReference type="SAM" id="MobiDB-lite"/>
    </source>
</evidence>
<accession>A0A7W8TU03</accession>